<dbReference type="InParanoid" id="A0A0C3H205"/>
<feature type="chain" id="PRO_5002178005" description="Secreted protein" evidence="1">
    <location>
        <begin position="20"/>
        <end position="73"/>
    </location>
</feature>
<evidence type="ECO:0000256" key="1">
    <source>
        <dbReference type="SAM" id="SignalP"/>
    </source>
</evidence>
<gene>
    <name evidence="2" type="ORF">OIDMADRAFT_148367</name>
</gene>
<dbReference type="AlphaFoldDB" id="A0A0C3H205"/>
<reference evidence="2 3" key="1">
    <citation type="submission" date="2014-04" db="EMBL/GenBank/DDBJ databases">
        <authorList>
            <consortium name="DOE Joint Genome Institute"/>
            <person name="Kuo A."/>
            <person name="Martino E."/>
            <person name="Perotto S."/>
            <person name="Kohler A."/>
            <person name="Nagy L.G."/>
            <person name="Floudas D."/>
            <person name="Copeland A."/>
            <person name="Barry K.W."/>
            <person name="Cichocki N."/>
            <person name="Veneault-Fourrey C."/>
            <person name="LaButti K."/>
            <person name="Lindquist E.A."/>
            <person name="Lipzen A."/>
            <person name="Lundell T."/>
            <person name="Morin E."/>
            <person name="Murat C."/>
            <person name="Sun H."/>
            <person name="Tunlid A."/>
            <person name="Henrissat B."/>
            <person name="Grigoriev I.V."/>
            <person name="Hibbett D.S."/>
            <person name="Martin F."/>
            <person name="Nordberg H.P."/>
            <person name="Cantor M.N."/>
            <person name="Hua S.X."/>
        </authorList>
    </citation>
    <scope>NUCLEOTIDE SEQUENCE [LARGE SCALE GENOMIC DNA]</scope>
    <source>
        <strain evidence="2 3">Zn</strain>
    </source>
</reference>
<organism evidence="2 3">
    <name type="scientific">Oidiodendron maius (strain Zn)</name>
    <dbReference type="NCBI Taxonomy" id="913774"/>
    <lineage>
        <taxon>Eukaryota</taxon>
        <taxon>Fungi</taxon>
        <taxon>Dikarya</taxon>
        <taxon>Ascomycota</taxon>
        <taxon>Pezizomycotina</taxon>
        <taxon>Leotiomycetes</taxon>
        <taxon>Leotiomycetes incertae sedis</taxon>
        <taxon>Myxotrichaceae</taxon>
        <taxon>Oidiodendron</taxon>
    </lineage>
</organism>
<name>A0A0C3H205_OIDMZ</name>
<evidence type="ECO:0008006" key="4">
    <source>
        <dbReference type="Google" id="ProtNLM"/>
    </source>
</evidence>
<sequence length="73" mass="8637">MRLASRILCLLVTSILVACFNSPSRRWPRCRTLHRNQSSRGQCHLELSIVLVRRTYNRDFIAINLSHHRDNTY</sequence>
<evidence type="ECO:0000313" key="2">
    <source>
        <dbReference type="EMBL" id="KIM96551.1"/>
    </source>
</evidence>
<protein>
    <recommendedName>
        <fullName evidence="4">Secreted protein</fullName>
    </recommendedName>
</protein>
<keyword evidence="3" id="KW-1185">Reference proteome</keyword>
<dbReference type="HOGENOM" id="CLU_2705471_0_0_1"/>
<dbReference type="PROSITE" id="PS51257">
    <property type="entry name" value="PROKAR_LIPOPROTEIN"/>
    <property type="match status" value="1"/>
</dbReference>
<evidence type="ECO:0000313" key="3">
    <source>
        <dbReference type="Proteomes" id="UP000054321"/>
    </source>
</evidence>
<feature type="signal peptide" evidence="1">
    <location>
        <begin position="1"/>
        <end position="19"/>
    </location>
</feature>
<dbReference type="EMBL" id="KN832884">
    <property type="protein sequence ID" value="KIM96551.1"/>
    <property type="molecule type" value="Genomic_DNA"/>
</dbReference>
<dbReference type="Proteomes" id="UP000054321">
    <property type="component" value="Unassembled WGS sequence"/>
</dbReference>
<proteinExistence type="predicted"/>
<accession>A0A0C3H205</accession>
<reference evidence="3" key="2">
    <citation type="submission" date="2015-01" db="EMBL/GenBank/DDBJ databases">
        <title>Evolutionary Origins and Diversification of the Mycorrhizal Mutualists.</title>
        <authorList>
            <consortium name="DOE Joint Genome Institute"/>
            <consortium name="Mycorrhizal Genomics Consortium"/>
            <person name="Kohler A."/>
            <person name="Kuo A."/>
            <person name="Nagy L.G."/>
            <person name="Floudas D."/>
            <person name="Copeland A."/>
            <person name="Barry K.W."/>
            <person name="Cichocki N."/>
            <person name="Veneault-Fourrey C."/>
            <person name="LaButti K."/>
            <person name="Lindquist E.A."/>
            <person name="Lipzen A."/>
            <person name="Lundell T."/>
            <person name="Morin E."/>
            <person name="Murat C."/>
            <person name="Riley R."/>
            <person name="Ohm R."/>
            <person name="Sun H."/>
            <person name="Tunlid A."/>
            <person name="Henrissat B."/>
            <person name="Grigoriev I.V."/>
            <person name="Hibbett D.S."/>
            <person name="Martin F."/>
        </authorList>
    </citation>
    <scope>NUCLEOTIDE SEQUENCE [LARGE SCALE GENOMIC DNA]</scope>
    <source>
        <strain evidence="3">Zn</strain>
    </source>
</reference>
<keyword evidence="1" id="KW-0732">Signal</keyword>